<dbReference type="SUPFAM" id="SSF53335">
    <property type="entry name" value="S-adenosyl-L-methionine-dependent methyltransferases"/>
    <property type="match status" value="1"/>
</dbReference>
<evidence type="ECO:0000313" key="8">
    <source>
        <dbReference type="EMBL" id="RXH97727.1"/>
    </source>
</evidence>
<evidence type="ECO:0000256" key="5">
    <source>
        <dbReference type="PIRSR" id="PIRSR005739-1"/>
    </source>
</evidence>
<evidence type="ECO:0000259" key="7">
    <source>
        <dbReference type="Pfam" id="PF08100"/>
    </source>
</evidence>
<dbReference type="InterPro" id="IPR036390">
    <property type="entry name" value="WH_DNA-bd_sf"/>
</dbReference>
<dbReference type="AlphaFoldDB" id="A0A498JS25"/>
<name>A0A498JS25_MALDO</name>
<feature type="domain" description="O-methyltransferase dimerisation" evidence="7">
    <location>
        <begin position="22"/>
        <end position="107"/>
    </location>
</feature>
<dbReference type="InterPro" id="IPR029063">
    <property type="entry name" value="SAM-dependent_MTases_sf"/>
</dbReference>
<evidence type="ECO:0000256" key="1">
    <source>
        <dbReference type="ARBA" id="ARBA00022603"/>
    </source>
</evidence>
<evidence type="ECO:0000256" key="4">
    <source>
        <dbReference type="ARBA" id="ARBA00038277"/>
    </source>
</evidence>
<sequence>MEDTQRVLTWEEEEEHAKVDVWKYVFGFVEIAVVKCAIELGIAEAIESHGSSMTLLELSSALSCDPSHLYRVMRVLVHLKIFKEITTNQLGSKGYAQTPLSHRLLKSGENSMVALILLESSPVMLAPWHGLSARIRGNISNQLFEEVHGEDLWSFGEANPDHSKLFNDAMTCDVKAAVPAVIKSCIEVFKGLETIVDVGGGNGTMLRLLVEGCPWIRGINFDLPHVVSAAQDCDRVENVGGDMFDRVPKADAVIIKGVLHNWGDDDCIRILKKCREAVPKDTGKVIIIDAVIDEKYEKEDKKLANLKLMLDMVMIAHTNKGKERSLKEWEYVLGGAGFSGHTITPVPAIQYSVIQAFP</sequence>
<dbReference type="PIRSF" id="PIRSF005739">
    <property type="entry name" value="O-mtase"/>
    <property type="match status" value="1"/>
</dbReference>
<comment type="caution">
    <text evidence="8">The sequence shown here is derived from an EMBL/GenBank/DDBJ whole genome shotgun (WGS) entry which is preliminary data.</text>
</comment>
<dbReference type="InterPro" id="IPR001077">
    <property type="entry name" value="COMT_C"/>
</dbReference>
<dbReference type="InterPro" id="IPR016461">
    <property type="entry name" value="COMT-like"/>
</dbReference>
<evidence type="ECO:0000313" key="9">
    <source>
        <dbReference type="Proteomes" id="UP000290289"/>
    </source>
</evidence>
<keyword evidence="9" id="KW-1185">Reference proteome</keyword>
<dbReference type="Pfam" id="PF08100">
    <property type="entry name" value="Dimerisation"/>
    <property type="match status" value="1"/>
</dbReference>
<keyword evidence="1" id="KW-0489">Methyltransferase</keyword>
<dbReference type="Pfam" id="PF00891">
    <property type="entry name" value="Methyltransf_2"/>
    <property type="match status" value="1"/>
</dbReference>
<gene>
    <name evidence="8" type="ORF">DVH24_010052</name>
</gene>
<evidence type="ECO:0000256" key="2">
    <source>
        <dbReference type="ARBA" id="ARBA00022679"/>
    </source>
</evidence>
<feature type="domain" description="O-methyltransferase C-terminal" evidence="6">
    <location>
        <begin position="128"/>
        <end position="339"/>
    </location>
</feature>
<dbReference type="Proteomes" id="UP000290289">
    <property type="component" value="Chromosome 5"/>
</dbReference>
<dbReference type="FunFam" id="3.40.50.150:FF:000294">
    <property type="entry name" value="O-methyltransferase family protein"/>
    <property type="match status" value="1"/>
</dbReference>
<dbReference type="CDD" id="cd02440">
    <property type="entry name" value="AdoMet_MTases"/>
    <property type="match status" value="1"/>
</dbReference>
<proteinExistence type="inferred from homology"/>
<dbReference type="GO" id="GO:0008171">
    <property type="term" value="F:O-methyltransferase activity"/>
    <property type="evidence" value="ECO:0007669"/>
    <property type="project" value="InterPro"/>
</dbReference>
<reference evidence="8 9" key="1">
    <citation type="submission" date="2018-10" db="EMBL/GenBank/DDBJ databases">
        <title>A high-quality apple genome assembly.</title>
        <authorList>
            <person name="Hu J."/>
        </authorList>
    </citation>
    <scope>NUCLEOTIDE SEQUENCE [LARGE SCALE GENOMIC DNA]</scope>
    <source>
        <strain evidence="9">cv. HFTH1</strain>
        <tissue evidence="8">Young leaf</tissue>
    </source>
</reference>
<comment type="similarity">
    <text evidence="4">Belongs to the class I-like SAM-binding methyltransferase superfamily. Cation-independent O-methyltransferase family.</text>
</comment>
<feature type="active site" description="Proton acceptor" evidence="5">
    <location>
        <position position="260"/>
    </location>
</feature>
<accession>A0A498JS25</accession>
<evidence type="ECO:0000259" key="6">
    <source>
        <dbReference type="Pfam" id="PF00891"/>
    </source>
</evidence>
<dbReference type="PROSITE" id="PS51683">
    <property type="entry name" value="SAM_OMT_II"/>
    <property type="match status" value="1"/>
</dbReference>
<dbReference type="InterPro" id="IPR012967">
    <property type="entry name" value="COMT_dimerisation"/>
</dbReference>
<evidence type="ECO:0000256" key="3">
    <source>
        <dbReference type="ARBA" id="ARBA00022691"/>
    </source>
</evidence>
<dbReference type="Gene3D" id="1.10.10.10">
    <property type="entry name" value="Winged helix-like DNA-binding domain superfamily/Winged helix DNA-binding domain"/>
    <property type="match status" value="1"/>
</dbReference>
<protein>
    <submittedName>
        <fullName evidence="8">Uncharacterized protein</fullName>
    </submittedName>
</protein>
<dbReference type="FunFam" id="1.10.10.10:FF:000836">
    <property type="entry name" value="O-methyltransferase family protein"/>
    <property type="match status" value="1"/>
</dbReference>
<dbReference type="GO" id="GO:0032259">
    <property type="term" value="P:methylation"/>
    <property type="evidence" value="ECO:0007669"/>
    <property type="project" value="UniProtKB-KW"/>
</dbReference>
<dbReference type="GO" id="GO:0046983">
    <property type="term" value="F:protein dimerization activity"/>
    <property type="evidence" value="ECO:0007669"/>
    <property type="project" value="InterPro"/>
</dbReference>
<dbReference type="EMBL" id="RDQH01000331">
    <property type="protein sequence ID" value="RXH97727.1"/>
    <property type="molecule type" value="Genomic_DNA"/>
</dbReference>
<keyword evidence="2" id="KW-0808">Transferase</keyword>
<dbReference type="InterPro" id="IPR036388">
    <property type="entry name" value="WH-like_DNA-bd_sf"/>
</dbReference>
<dbReference type="PANTHER" id="PTHR11746">
    <property type="entry name" value="O-METHYLTRANSFERASE"/>
    <property type="match status" value="1"/>
</dbReference>
<dbReference type="SUPFAM" id="SSF46785">
    <property type="entry name" value="Winged helix' DNA-binding domain"/>
    <property type="match status" value="1"/>
</dbReference>
<dbReference type="Gene3D" id="3.40.50.150">
    <property type="entry name" value="Vaccinia Virus protein VP39"/>
    <property type="match status" value="1"/>
</dbReference>
<organism evidence="8 9">
    <name type="scientific">Malus domestica</name>
    <name type="common">Apple</name>
    <name type="synonym">Pyrus malus</name>
    <dbReference type="NCBI Taxonomy" id="3750"/>
    <lineage>
        <taxon>Eukaryota</taxon>
        <taxon>Viridiplantae</taxon>
        <taxon>Streptophyta</taxon>
        <taxon>Embryophyta</taxon>
        <taxon>Tracheophyta</taxon>
        <taxon>Spermatophyta</taxon>
        <taxon>Magnoliopsida</taxon>
        <taxon>eudicotyledons</taxon>
        <taxon>Gunneridae</taxon>
        <taxon>Pentapetalae</taxon>
        <taxon>rosids</taxon>
        <taxon>fabids</taxon>
        <taxon>Rosales</taxon>
        <taxon>Rosaceae</taxon>
        <taxon>Amygdaloideae</taxon>
        <taxon>Maleae</taxon>
        <taxon>Malus</taxon>
    </lineage>
</organism>
<keyword evidence="3" id="KW-0949">S-adenosyl-L-methionine</keyword>